<dbReference type="RefSeq" id="WP_109279587.1">
    <property type="nucleotide sequence ID" value="NZ_JBFAUK010000014.1"/>
</dbReference>
<gene>
    <name evidence="2" type="ORF">AB0L16_19095</name>
</gene>
<feature type="signal peptide" evidence="1">
    <location>
        <begin position="1"/>
        <end position="25"/>
    </location>
</feature>
<organism evidence="2 3">
    <name type="scientific">Streptomyces orinoci</name>
    <name type="common">Streptoverticillium orinoci</name>
    <dbReference type="NCBI Taxonomy" id="67339"/>
    <lineage>
        <taxon>Bacteria</taxon>
        <taxon>Bacillati</taxon>
        <taxon>Actinomycetota</taxon>
        <taxon>Actinomycetes</taxon>
        <taxon>Kitasatosporales</taxon>
        <taxon>Streptomycetaceae</taxon>
        <taxon>Streptomyces</taxon>
    </lineage>
</organism>
<keyword evidence="1" id="KW-0732">Signal</keyword>
<dbReference type="EMBL" id="JBFAUK010000014">
    <property type="protein sequence ID" value="MEV5508549.1"/>
    <property type="molecule type" value="Genomic_DNA"/>
</dbReference>
<reference evidence="2 3" key="1">
    <citation type="submission" date="2024-06" db="EMBL/GenBank/DDBJ databases">
        <title>The Natural Products Discovery Center: Release of the First 8490 Sequenced Strains for Exploring Actinobacteria Biosynthetic Diversity.</title>
        <authorList>
            <person name="Kalkreuter E."/>
            <person name="Kautsar S.A."/>
            <person name="Yang D."/>
            <person name="Bader C.D."/>
            <person name="Teijaro C.N."/>
            <person name="Fluegel L."/>
            <person name="Davis C.M."/>
            <person name="Simpson J.R."/>
            <person name="Lauterbach L."/>
            <person name="Steele A.D."/>
            <person name="Gui C."/>
            <person name="Meng S."/>
            <person name="Li G."/>
            <person name="Viehrig K."/>
            <person name="Ye F."/>
            <person name="Su P."/>
            <person name="Kiefer A.F."/>
            <person name="Nichols A."/>
            <person name="Cepeda A.J."/>
            <person name="Yan W."/>
            <person name="Fan B."/>
            <person name="Jiang Y."/>
            <person name="Adhikari A."/>
            <person name="Zheng C.-J."/>
            <person name="Schuster L."/>
            <person name="Cowan T.M."/>
            <person name="Smanski M.J."/>
            <person name="Chevrette M.G."/>
            <person name="De Carvalho L.P.S."/>
            <person name="Shen B."/>
        </authorList>
    </citation>
    <scope>NUCLEOTIDE SEQUENCE [LARGE SCALE GENOMIC DNA]</scope>
    <source>
        <strain evidence="2 3">NPDC052347</strain>
    </source>
</reference>
<keyword evidence="2" id="KW-0547">Nucleotide-binding</keyword>
<feature type="chain" id="PRO_5046043465" evidence="1">
    <location>
        <begin position="26"/>
        <end position="141"/>
    </location>
</feature>
<keyword evidence="3" id="KW-1185">Reference proteome</keyword>
<dbReference type="Proteomes" id="UP001552594">
    <property type="component" value="Unassembled WGS sequence"/>
</dbReference>
<sequence>MRRVLTAVTLAAAAVGLGSANTAQAAVLPKLSELGTLAAVDPGNLGETVDGVAQKSTSVVGETGGNALRRAVPTAGRTGGTAVRKTGGAVRRAAGDTVGSAREILGETARSAALDQPVGGLPVKGLPTGGQLPVRGVPGVN</sequence>
<accession>A0ABV3K0E2</accession>
<evidence type="ECO:0000313" key="2">
    <source>
        <dbReference type="EMBL" id="MEV5508549.1"/>
    </source>
</evidence>
<proteinExistence type="predicted"/>
<protein>
    <submittedName>
        <fullName evidence="2">ATP-binding protein</fullName>
    </submittedName>
</protein>
<name>A0ABV3K0E2_STRON</name>
<evidence type="ECO:0000313" key="3">
    <source>
        <dbReference type="Proteomes" id="UP001552594"/>
    </source>
</evidence>
<comment type="caution">
    <text evidence="2">The sequence shown here is derived from an EMBL/GenBank/DDBJ whole genome shotgun (WGS) entry which is preliminary data.</text>
</comment>
<keyword evidence="2" id="KW-0067">ATP-binding</keyword>
<evidence type="ECO:0000256" key="1">
    <source>
        <dbReference type="SAM" id="SignalP"/>
    </source>
</evidence>
<dbReference type="GO" id="GO:0005524">
    <property type="term" value="F:ATP binding"/>
    <property type="evidence" value="ECO:0007669"/>
    <property type="project" value="UniProtKB-KW"/>
</dbReference>